<organism evidence="9">
    <name type="scientific">Chromera velia CCMP2878</name>
    <dbReference type="NCBI Taxonomy" id="1169474"/>
    <lineage>
        <taxon>Eukaryota</taxon>
        <taxon>Sar</taxon>
        <taxon>Alveolata</taxon>
        <taxon>Colpodellida</taxon>
        <taxon>Chromeraceae</taxon>
        <taxon>Chromera</taxon>
    </lineage>
</organism>
<evidence type="ECO:0000313" key="9">
    <source>
        <dbReference type="EMBL" id="CEM18221.1"/>
    </source>
</evidence>
<dbReference type="EMBL" id="CDMZ01000626">
    <property type="protein sequence ID" value="CEM18221.1"/>
    <property type="molecule type" value="Genomic_DNA"/>
</dbReference>
<evidence type="ECO:0000256" key="6">
    <source>
        <dbReference type="ARBA" id="ARBA00024338"/>
    </source>
</evidence>
<evidence type="ECO:0000256" key="8">
    <source>
        <dbReference type="SAM" id="Phobius"/>
    </source>
</evidence>
<comment type="subcellular location">
    <subcellularLocation>
        <location evidence="1">Membrane</location>
        <topology evidence="1">Multi-pass membrane protein</topology>
    </subcellularLocation>
</comment>
<dbReference type="GO" id="GO:0016020">
    <property type="term" value="C:membrane"/>
    <property type="evidence" value="ECO:0007669"/>
    <property type="project" value="UniProtKB-SubCell"/>
</dbReference>
<feature type="transmembrane region" description="Helical" evidence="8">
    <location>
        <begin position="97"/>
        <end position="119"/>
    </location>
</feature>
<evidence type="ECO:0000256" key="5">
    <source>
        <dbReference type="ARBA" id="ARBA00023136"/>
    </source>
</evidence>
<feature type="transmembrane region" description="Helical" evidence="8">
    <location>
        <begin position="410"/>
        <end position="432"/>
    </location>
</feature>
<evidence type="ECO:0000256" key="3">
    <source>
        <dbReference type="ARBA" id="ARBA00022692"/>
    </source>
</evidence>
<keyword evidence="5 8" id="KW-0472">Membrane</keyword>
<dbReference type="InterPro" id="IPR036259">
    <property type="entry name" value="MFS_trans_sf"/>
</dbReference>
<evidence type="ECO:0000256" key="2">
    <source>
        <dbReference type="ARBA" id="ARBA00022448"/>
    </source>
</evidence>
<dbReference type="PANTHER" id="PTHR23505:SF79">
    <property type="entry name" value="PROTEIN SPINSTER"/>
    <property type="match status" value="1"/>
</dbReference>
<dbReference type="AlphaFoldDB" id="A0A0G4FTI3"/>
<dbReference type="InterPro" id="IPR011701">
    <property type="entry name" value="MFS"/>
</dbReference>
<feature type="compositionally biased region" description="Basic and acidic residues" evidence="7">
    <location>
        <begin position="229"/>
        <end position="241"/>
    </location>
</feature>
<dbReference type="InterPro" id="IPR044770">
    <property type="entry name" value="MFS_spinster-like"/>
</dbReference>
<dbReference type="Pfam" id="PF07690">
    <property type="entry name" value="MFS_1"/>
    <property type="match status" value="1"/>
</dbReference>
<evidence type="ECO:0008006" key="10">
    <source>
        <dbReference type="Google" id="ProtNLM"/>
    </source>
</evidence>
<comment type="similarity">
    <text evidence="6">Belongs to the major facilitator superfamily. Spinster (TC 2.A.1.49) family.</text>
</comment>
<proteinExistence type="inferred from homology"/>
<feature type="region of interest" description="Disordered" evidence="7">
    <location>
        <begin position="326"/>
        <end position="350"/>
    </location>
</feature>
<dbReference type="Gene3D" id="1.20.1250.20">
    <property type="entry name" value="MFS general substrate transporter like domains"/>
    <property type="match status" value="2"/>
</dbReference>
<feature type="transmembrane region" description="Helical" evidence="8">
    <location>
        <begin position="65"/>
        <end position="85"/>
    </location>
</feature>
<keyword evidence="4 8" id="KW-1133">Transmembrane helix</keyword>
<feature type="compositionally biased region" description="Basic and acidic residues" evidence="7">
    <location>
        <begin position="265"/>
        <end position="289"/>
    </location>
</feature>
<feature type="compositionally biased region" description="Gly residues" evidence="7">
    <location>
        <begin position="326"/>
        <end position="339"/>
    </location>
</feature>
<accession>A0A0G4FTI3</accession>
<dbReference type="SUPFAM" id="SSF103473">
    <property type="entry name" value="MFS general substrate transporter"/>
    <property type="match status" value="2"/>
</dbReference>
<reference evidence="9" key="1">
    <citation type="submission" date="2014-11" db="EMBL/GenBank/DDBJ databases">
        <authorList>
            <person name="Otto D Thomas"/>
            <person name="Naeem Raeece"/>
        </authorList>
    </citation>
    <scope>NUCLEOTIDE SEQUENCE</scope>
</reference>
<feature type="transmembrane region" description="Helical" evidence="8">
    <location>
        <begin position="183"/>
        <end position="203"/>
    </location>
</feature>
<evidence type="ECO:0000256" key="1">
    <source>
        <dbReference type="ARBA" id="ARBA00004141"/>
    </source>
</evidence>
<evidence type="ECO:0000256" key="7">
    <source>
        <dbReference type="SAM" id="MobiDB-lite"/>
    </source>
</evidence>
<dbReference type="GO" id="GO:0022857">
    <property type="term" value="F:transmembrane transporter activity"/>
    <property type="evidence" value="ECO:0007669"/>
    <property type="project" value="InterPro"/>
</dbReference>
<dbReference type="PANTHER" id="PTHR23505">
    <property type="entry name" value="SPINSTER"/>
    <property type="match status" value="1"/>
</dbReference>
<sequence length="673" mass="72509">MQGGRTVESVTPSASSSCFSRNVKCLFAMLIVLNLLVYIDRGIIPGANQSFTAFVNETLNEKPDFFVGLLQSAFIAGVSISMLVFGHLVHRFHPFRLMSLGLFIWSLSLLLCALAGWVYSYWLLLFARMLSGVGEASFITIAPVCIMDNSKESGFWLALFYCGIPLGTAIGFSYGAAMGSAGLWPYAYLIEFFVSIPFGFISLSIPSHLFKGQGGVGTQQETAAQGEGVGERGRGRERGNVREMSNVVVEGGETGGGSFSQSLNGKEKETAHRQGETAEAGESRSESTARSRGQSPEIRRVDPQPAADTELFSRYDSEEALIAAGGGNSAAVSGGGVAGREGEGVVGEEEEHSKESIWVEIRNILSSFSFWLIAWGYASYSAVIMGLTTYGSPIMIGLGFYHDELEASTILGAVVSFAGIVGTMVGGWLLSVEQKHGNKEKLRSRSFDGVEEGNMRRLEEDEESAAGVLAGSSAVGGKEGEGAIASLETTAEDKNAQDEAERARGLLECCRVISLWSCIGVVVFFIAILMQTRFLFLLGLFLGLSCIFATQPGTNLAVMLTVPPQNRPLAVAMVTLLLHVLGDVPSPLVIAQLKSSWAPNCTFSADMDKEEYDEQLEKCKGDRSGLRWVLIVTSLWLAWMALANTGCLVYAQNLVRRTRQRLKGSEAQGQEAC</sequence>
<keyword evidence="3 8" id="KW-0812">Transmembrane</keyword>
<keyword evidence="2" id="KW-0813">Transport</keyword>
<feature type="transmembrane region" description="Helical" evidence="8">
    <location>
        <begin position="569"/>
        <end position="590"/>
    </location>
</feature>
<feature type="transmembrane region" description="Helical" evidence="8">
    <location>
        <begin position="536"/>
        <end position="562"/>
    </location>
</feature>
<feature type="region of interest" description="Disordered" evidence="7">
    <location>
        <begin position="216"/>
        <end position="307"/>
    </location>
</feature>
<feature type="transmembrane region" description="Helical" evidence="8">
    <location>
        <begin position="628"/>
        <end position="651"/>
    </location>
</feature>
<feature type="transmembrane region" description="Helical" evidence="8">
    <location>
        <begin position="370"/>
        <end position="390"/>
    </location>
</feature>
<evidence type="ECO:0000256" key="4">
    <source>
        <dbReference type="ARBA" id="ARBA00022989"/>
    </source>
</evidence>
<name>A0A0G4FTI3_9ALVE</name>
<dbReference type="VEuPathDB" id="CryptoDB:Cvel_18708"/>
<gene>
    <name evidence="9" type="ORF">Cvel_18708</name>
</gene>
<feature type="transmembrane region" description="Helical" evidence="8">
    <location>
        <begin position="154"/>
        <end position="177"/>
    </location>
</feature>
<dbReference type="PhylomeDB" id="A0A0G4FTI3"/>
<feature type="transmembrane region" description="Helical" evidence="8">
    <location>
        <begin position="125"/>
        <end position="147"/>
    </location>
</feature>
<protein>
    <recommendedName>
        <fullName evidence="10">Major facilitator superfamily (MFS) profile domain-containing protein</fullName>
    </recommendedName>
</protein>
<feature type="transmembrane region" description="Helical" evidence="8">
    <location>
        <begin position="512"/>
        <end position="530"/>
    </location>
</feature>
<feature type="transmembrane region" description="Helical" evidence="8">
    <location>
        <begin position="25"/>
        <end position="45"/>
    </location>
</feature>